<evidence type="ECO:0000256" key="3">
    <source>
        <dbReference type="ARBA" id="ARBA00022606"/>
    </source>
</evidence>
<proteinExistence type="inferred from homology"/>
<dbReference type="Pfam" id="PF13581">
    <property type="entry name" value="HATPase_c_2"/>
    <property type="match status" value="1"/>
</dbReference>
<evidence type="ECO:0000256" key="1">
    <source>
        <dbReference type="ARBA" id="ARBA00006402"/>
    </source>
</evidence>
<dbReference type="PROSITE" id="PS50046">
    <property type="entry name" value="PHYTOCHROME_2"/>
    <property type="match status" value="1"/>
</dbReference>
<evidence type="ECO:0000256" key="5">
    <source>
        <dbReference type="ARBA" id="ARBA00023170"/>
    </source>
</evidence>
<dbReference type="Pfam" id="PF01590">
    <property type="entry name" value="GAF"/>
    <property type="match status" value="1"/>
</dbReference>
<keyword evidence="4" id="KW-0157">Chromophore</keyword>
<dbReference type="GO" id="GO:0006355">
    <property type="term" value="P:regulation of DNA-templated transcription"/>
    <property type="evidence" value="ECO:0007669"/>
    <property type="project" value="InterPro"/>
</dbReference>
<dbReference type="InterPro" id="IPR043150">
    <property type="entry name" value="Phytochrome_PHY_sf"/>
</dbReference>
<feature type="region of interest" description="Disordered" evidence="6">
    <location>
        <begin position="1"/>
        <end position="25"/>
    </location>
</feature>
<evidence type="ECO:0000256" key="4">
    <source>
        <dbReference type="ARBA" id="ARBA00022991"/>
    </source>
</evidence>
<dbReference type="EC" id="2.7.13.3" evidence="8"/>
<feature type="domain" description="Phytochrome chromophore attachment site" evidence="7">
    <location>
        <begin position="156"/>
        <end position="310"/>
    </location>
</feature>
<dbReference type="InterPro" id="IPR001294">
    <property type="entry name" value="Phytochrome"/>
</dbReference>
<dbReference type="SUPFAM" id="SSF55781">
    <property type="entry name" value="GAF domain-like"/>
    <property type="match status" value="2"/>
</dbReference>
<dbReference type="PRINTS" id="PR01033">
    <property type="entry name" value="PHYTOCHROME"/>
</dbReference>
<evidence type="ECO:0000313" key="8">
    <source>
        <dbReference type="EMBL" id="CAA2106777.1"/>
    </source>
</evidence>
<evidence type="ECO:0000259" key="7">
    <source>
        <dbReference type="PROSITE" id="PS50046"/>
    </source>
</evidence>
<dbReference type="PANTHER" id="PTHR43065:SF23">
    <property type="entry name" value="SENSOR HISTIDINE KINASE PDTAS"/>
    <property type="match status" value="1"/>
</dbReference>
<dbReference type="AlphaFoldDB" id="A0A679J6M0"/>
<dbReference type="SUPFAM" id="SSF55874">
    <property type="entry name" value="ATPase domain of HSP90 chaperone/DNA topoisomerase II/histidine kinase"/>
    <property type="match status" value="1"/>
</dbReference>
<evidence type="ECO:0000256" key="2">
    <source>
        <dbReference type="ARBA" id="ARBA00022543"/>
    </source>
</evidence>
<dbReference type="GO" id="GO:0009881">
    <property type="term" value="F:photoreceptor activity"/>
    <property type="evidence" value="ECO:0007669"/>
    <property type="project" value="UniProtKB-KW"/>
</dbReference>
<accession>A0A679J6M0</accession>
<dbReference type="InterPro" id="IPR013654">
    <property type="entry name" value="PAS_2"/>
</dbReference>
<dbReference type="InterPro" id="IPR011495">
    <property type="entry name" value="Sig_transdc_His_kin_sub2_dim/P"/>
</dbReference>
<dbReference type="Gene3D" id="3.30.450.270">
    <property type="match status" value="1"/>
</dbReference>
<dbReference type="InterPro" id="IPR003018">
    <property type="entry name" value="GAF"/>
</dbReference>
<keyword evidence="3" id="KW-0716">Sensory transduction</keyword>
<gene>
    <name evidence="8" type="primary">cph1</name>
    <name evidence="8" type="ORF">MBUL_03838</name>
</gene>
<dbReference type="EMBL" id="LR743504">
    <property type="protein sequence ID" value="CAA2106777.1"/>
    <property type="molecule type" value="Genomic_DNA"/>
</dbReference>
<dbReference type="Gene3D" id="3.30.450.20">
    <property type="entry name" value="PAS domain"/>
    <property type="match status" value="1"/>
</dbReference>
<dbReference type="Pfam" id="PF08446">
    <property type="entry name" value="PAS_2"/>
    <property type="match status" value="1"/>
</dbReference>
<dbReference type="InterPro" id="IPR029016">
    <property type="entry name" value="GAF-like_dom_sf"/>
</dbReference>
<dbReference type="SUPFAM" id="SSF55785">
    <property type="entry name" value="PYP-like sensor domain (PAS domain)"/>
    <property type="match status" value="1"/>
</dbReference>
<organism evidence="8">
    <name type="scientific">Methylobacterium bullatum</name>
    <dbReference type="NCBI Taxonomy" id="570505"/>
    <lineage>
        <taxon>Bacteria</taxon>
        <taxon>Pseudomonadati</taxon>
        <taxon>Pseudomonadota</taxon>
        <taxon>Alphaproteobacteria</taxon>
        <taxon>Hyphomicrobiales</taxon>
        <taxon>Methylobacteriaceae</taxon>
        <taxon>Methylobacterium</taxon>
    </lineage>
</organism>
<dbReference type="Pfam" id="PF00360">
    <property type="entry name" value="PHY"/>
    <property type="match status" value="1"/>
</dbReference>
<dbReference type="Pfam" id="PF07568">
    <property type="entry name" value="HisKA_2"/>
    <property type="match status" value="1"/>
</dbReference>
<name>A0A679J6M0_9HYPH</name>
<dbReference type="Gene3D" id="3.30.565.10">
    <property type="entry name" value="Histidine kinase-like ATPase, C-terminal domain"/>
    <property type="match status" value="1"/>
</dbReference>
<dbReference type="InterPro" id="IPR003594">
    <property type="entry name" value="HATPase_dom"/>
</dbReference>
<keyword evidence="5" id="KW-0675">Receptor</keyword>
<dbReference type="InterPro" id="IPR035965">
    <property type="entry name" value="PAS-like_dom_sf"/>
</dbReference>
<dbReference type="InterPro" id="IPR013515">
    <property type="entry name" value="Phytochrome_cen-reg"/>
</dbReference>
<dbReference type="PANTHER" id="PTHR43065">
    <property type="entry name" value="SENSOR HISTIDINE KINASE"/>
    <property type="match status" value="1"/>
</dbReference>
<comment type="similarity">
    <text evidence="1">In the N-terminal section; belongs to the phytochrome family.</text>
</comment>
<sequence>MTQLSAPRTVDPALDPRQDGDVSDLGPDLTVCDREPIHVPGAIQPHGLLLIAGAEDQRVVGGAGDIEGLLATEWTGRTLSELLGPTHAALLLDVPQDETIVIGQVEGLHAAMDATARFQDGQWLIQLEPQAARWTDAASLLGWLDRAGSAIERAADLKALCERAASSFREVTGFDRVMIYRFLDDDAGVVIAESRVPELGSFLHHHFPASDIPKQARALYIRNRVRVIPDVAYVPQPIRPKELSRLDLSDIDLRSVSPIHLQYLRNMDVAASASISIVKDGILWGLVACHNRTPRTLAFGQRMACQALAGSVARQIRSREEAEDYRERLQLRSAEDVVSGKVLGEAPLSDILIETSEDLRRMLGADGFALLQGRDLHRTGRCAEEADLREIAAWIRTVGGAQALHTHALGKRFPRADAYRALASGLLAVVLSGDEPIILMWFRAEQIELVNWAGNPHKAAVAVGDTLSPRASFEAWTEEVRGHAKPWTLPEIEAAQRIVRELYEARQTRRIRELNRELAATVADKESLLVQKDYLIKEVNHRVQNSLQLVSAFLSLQARAEGNADLSNSLGEAQRRLSAVALVHRRLYSDDNVEMIDLARYLDDLVTEMKSSMGLEWTDQFSTDFAPVTIPTDSAVSIGLILTELVINANKYAYAGAVGPIAISLEQHRNRFRLIVADQGRGMSGTRSGFGTRMLNAMVDRLGGTIENTNNHPGLRVIMTAPIGAPEPAGLP</sequence>
<reference evidence="8" key="1">
    <citation type="submission" date="2019-12" db="EMBL/GenBank/DDBJ databases">
        <authorList>
            <person name="Cremers G."/>
        </authorList>
    </citation>
    <scope>NUCLEOTIDE SEQUENCE</scope>
    <source>
        <strain evidence="8">Mbul1</strain>
    </source>
</reference>
<dbReference type="GO" id="GO:0009584">
    <property type="term" value="P:detection of visible light"/>
    <property type="evidence" value="ECO:0007669"/>
    <property type="project" value="InterPro"/>
</dbReference>
<dbReference type="SMART" id="SM00065">
    <property type="entry name" value="GAF"/>
    <property type="match status" value="1"/>
</dbReference>
<dbReference type="GO" id="GO:0004673">
    <property type="term" value="F:protein histidine kinase activity"/>
    <property type="evidence" value="ECO:0007669"/>
    <property type="project" value="UniProtKB-EC"/>
</dbReference>
<dbReference type="Gene3D" id="3.30.450.40">
    <property type="match status" value="1"/>
</dbReference>
<protein>
    <submittedName>
        <fullName evidence="8">Phytochrome-like protein cph1</fullName>
        <ecNumber evidence="8">2.7.13.3</ecNumber>
    </submittedName>
</protein>
<dbReference type="InterPro" id="IPR016132">
    <property type="entry name" value="Phyto_chromo_attachment"/>
</dbReference>
<keyword evidence="2" id="KW-0600">Photoreceptor protein</keyword>
<keyword evidence="8" id="KW-0808">Transferase</keyword>
<evidence type="ECO:0000256" key="6">
    <source>
        <dbReference type="SAM" id="MobiDB-lite"/>
    </source>
</evidence>
<dbReference type="SMART" id="SM00387">
    <property type="entry name" value="HATPase_c"/>
    <property type="match status" value="1"/>
</dbReference>
<dbReference type="InterPro" id="IPR036890">
    <property type="entry name" value="HATPase_C_sf"/>
</dbReference>